<dbReference type="Gene3D" id="3.30.497.10">
    <property type="entry name" value="Antithrombin, subunit I, domain 2"/>
    <property type="match status" value="1"/>
</dbReference>
<evidence type="ECO:0000313" key="4">
    <source>
        <dbReference type="EMBL" id="CUN44894.1"/>
    </source>
</evidence>
<dbReference type="Proteomes" id="UP000366766">
    <property type="component" value="Unassembled WGS sequence"/>
</dbReference>
<reference evidence="4 7" key="1">
    <citation type="submission" date="2015-09" db="EMBL/GenBank/DDBJ databases">
        <authorList>
            <consortium name="Pathogen Informatics"/>
        </authorList>
    </citation>
    <scope>NUCLEOTIDE SEQUENCE [LARGE SCALE GENOMIC DNA]</scope>
    <source>
        <strain evidence="4 7">2789STDY5834863</strain>
    </source>
</reference>
<reference evidence="6 8" key="3">
    <citation type="submission" date="2019-07" db="EMBL/GenBank/DDBJ databases">
        <authorList>
            <person name="Chang H.-W."/>
            <person name="Raman A."/>
            <person name="Venkatesh S."/>
            <person name="Gehrig J."/>
        </authorList>
    </citation>
    <scope>NUCLEOTIDE SEQUENCE [LARGE SCALE GENOMIC DNA]</scope>
    <source>
        <strain evidence="6">Blautia_wexlerae_LFYP_14</strain>
    </source>
</reference>
<evidence type="ECO:0000259" key="3">
    <source>
        <dbReference type="SMART" id="SM00093"/>
    </source>
</evidence>
<name>A0A173WZV4_9FIRM</name>
<evidence type="ECO:0000313" key="9">
    <source>
        <dbReference type="Proteomes" id="UP000477156"/>
    </source>
</evidence>
<feature type="domain" description="Serpin" evidence="3">
    <location>
        <begin position="59"/>
        <end position="413"/>
    </location>
</feature>
<dbReference type="InterPro" id="IPR023796">
    <property type="entry name" value="Serpin_dom"/>
</dbReference>
<evidence type="ECO:0000313" key="5">
    <source>
        <dbReference type="EMBL" id="MZS87651.1"/>
    </source>
</evidence>
<dbReference type="InterPro" id="IPR042178">
    <property type="entry name" value="Serpin_sf_1"/>
</dbReference>
<sequence>MIRKQLLIGILAAMTVALPAVGIYAGSAEASEIQSSNEDTVSGNKGASIDKAVTLQNSVKMTDQISAAVNGENIMFSPTSLNFALGMIAEGAEGETKEVLCNYLGTDDFASYAKEYLNKIKEYNTEDESYGYKSKLKIADAVWVDNNLTLQEEFKNSVTNGFGAEVENVDFSAAEKTCGIINSWCDKNTEGLIPKIITPDLINDTTGLCLTNSLYFESGWSGEPWNVSDTEEKFGNNEKTKYMTCAGDRYYENDKATAFDREYANGLSFVGILPVDEGDFTLEDLDIGGLLKSQPEYDEVQCKMPKLDFETTAILNDILSSLGLDNIFSSNADFSGIADKNVNVDTILQKTKLELDENGTKAAAVTAVIMECMSAVEEKEPVIKNVELTRPFAFLIYDRSNNEILFMGKVMTVS</sequence>
<dbReference type="AlphaFoldDB" id="A0A173WZV4"/>
<dbReference type="InterPro" id="IPR000215">
    <property type="entry name" value="Serpin_fam"/>
</dbReference>
<dbReference type="GO" id="GO:0005615">
    <property type="term" value="C:extracellular space"/>
    <property type="evidence" value="ECO:0007669"/>
    <property type="project" value="InterPro"/>
</dbReference>
<organism evidence="4 7">
    <name type="scientific">Blautia wexlerae</name>
    <dbReference type="NCBI Taxonomy" id="418240"/>
    <lineage>
        <taxon>Bacteria</taxon>
        <taxon>Bacillati</taxon>
        <taxon>Bacillota</taxon>
        <taxon>Clostridia</taxon>
        <taxon>Lachnospirales</taxon>
        <taxon>Lachnospiraceae</taxon>
        <taxon>Blautia</taxon>
    </lineage>
</organism>
<dbReference type="EMBL" id="CYZN01000001">
    <property type="protein sequence ID" value="CUN44894.1"/>
    <property type="molecule type" value="Genomic_DNA"/>
</dbReference>
<feature type="chain" id="PRO_5042332649" evidence="2">
    <location>
        <begin position="31"/>
        <end position="414"/>
    </location>
</feature>
<dbReference type="Proteomes" id="UP000095431">
    <property type="component" value="Unassembled WGS sequence"/>
</dbReference>
<dbReference type="eggNOG" id="COG4826">
    <property type="taxonomic scope" value="Bacteria"/>
</dbReference>
<evidence type="ECO:0000313" key="8">
    <source>
        <dbReference type="Proteomes" id="UP000366766"/>
    </source>
</evidence>
<evidence type="ECO:0000256" key="2">
    <source>
        <dbReference type="SAM" id="SignalP"/>
    </source>
</evidence>
<feature type="signal peptide" evidence="2">
    <location>
        <begin position="1"/>
        <end position="30"/>
    </location>
</feature>
<accession>A0A173WZV4</accession>
<dbReference type="PANTHER" id="PTHR11461:SF211">
    <property type="entry name" value="GH10112P-RELATED"/>
    <property type="match status" value="1"/>
</dbReference>
<dbReference type="Gene3D" id="2.30.39.10">
    <property type="entry name" value="Alpha-1-antitrypsin, domain 1"/>
    <property type="match status" value="1"/>
</dbReference>
<dbReference type="Proteomes" id="UP000477156">
    <property type="component" value="Unassembled WGS sequence"/>
</dbReference>
<dbReference type="EMBL" id="WWVF01000001">
    <property type="protein sequence ID" value="MZS87651.1"/>
    <property type="molecule type" value="Genomic_DNA"/>
</dbReference>
<proteinExistence type="inferred from homology"/>
<evidence type="ECO:0000256" key="1">
    <source>
        <dbReference type="RuleBase" id="RU000411"/>
    </source>
</evidence>
<dbReference type="SUPFAM" id="SSF56574">
    <property type="entry name" value="Serpins"/>
    <property type="match status" value="1"/>
</dbReference>
<reference evidence="5 9" key="2">
    <citation type="journal article" date="2019" name="Nat. Med.">
        <title>A library of human gut bacterial isolates paired with longitudinal multiomics data enables mechanistic microbiome research.</title>
        <authorList>
            <person name="Poyet M."/>
            <person name="Groussin M."/>
            <person name="Gibbons S.M."/>
            <person name="Avila-Pacheco J."/>
            <person name="Jiang X."/>
            <person name="Kearney S.M."/>
            <person name="Perrotta A.R."/>
            <person name="Berdy B."/>
            <person name="Zhao S."/>
            <person name="Lieberman T.D."/>
            <person name="Swanson P.K."/>
            <person name="Smith M."/>
            <person name="Roesemann S."/>
            <person name="Alexander J.E."/>
            <person name="Rich S.A."/>
            <person name="Livny J."/>
            <person name="Vlamakis H."/>
            <person name="Clish C."/>
            <person name="Bullock K."/>
            <person name="Deik A."/>
            <person name="Scott J."/>
            <person name="Pierce K.A."/>
            <person name="Xavier R.J."/>
            <person name="Alm E.J."/>
        </authorList>
    </citation>
    <scope>NUCLEOTIDE SEQUENCE [LARGE SCALE GENOMIC DNA]</scope>
    <source>
        <strain evidence="5 9">BIOML-A12</strain>
    </source>
</reference>
<keyword evidence="2" id="KW-0732">Signal</keyword>
<dbReference type="InterPro" id="IPR036186">
    <property type="entry name" value="Serpin_sf"/>
</dbReference>
<dbReference type="SMART" id="SM00093">
    <property type="entry name" value="SERPIN"/>
    <property type="match status" value="1"/>
</dbReference>
<dbReference type="Pfam" id="PF00079">
    <property type="entry name" value="Serpin"/>
    <property type="match status" value="1"/>
</dbReference>
<dbReference type="CDD" id="cd19589">
    <property type="entry name" value="serpin_tengpin-like"/>
    <property type="match status" value="1"/>
</dbReference>
<dbReference type="PANTHER" id="PTHR11461">
    <property type="entry name" value="SERINE PROTEASE INHIBITOR, SERPIN"/>
    <property type="match status" value="1"/>
</dbReference>
<evidence type="ECO:0000313" key="7">
    <source>
        <dbReference type="Proteomes" id="UP000095431"/>
    </source>
</evidence>
<gene>
    <name evidence="6" type="ORF">BWLFYP14_02643</name>
    <name evidence="4" type="ORF">ERS852478_00145</name>
    <name evidence="5" type="ORF">GT712_00730</name>
</gene>
<dbReference type="EMBL" id="CABHOF010000051">
    <property type="protein sequence ID" value="VUX66271.1"/>
    <property type="molecule type" value="Genomic_DNA"/>
</dbReference>
<dbReference type="RefSeq" id="WP_020993915.1">
    <property type="nucleotide sequence ID" value="NZ_BTHH01000006.1"/>
</dbReference>
<evidence type="ECO:0000313" key="6">
    <source>
        <dbReference type="EMBL" id="VUX66271.1"/>
    </source>
</evidence>
<comment type="similarity">
    <text evidence="1">Belongs to the serpin family.</text>
</comment>
<protein>
    <submittedName>
        <fullName evidence="4 6">Serine protease inhibitor</fullName>
    </submittedName>
    <submittedName>
        <fullName evidence="5">Serpin family protein</fullName>
    </submittedName>
</protein>
<keyword evidence="8" id="KW-1185">Reference proteome</keyword>
<dbReference type="InterPro" id="IPR042185">
    <property type="entry name" value="Serpin_sf_2"/>
</dbReference>
<dbReference type="GO" id="GO:0004867">
    <property type="term" value="F:serine-type endopeptidase inhibitor activity"/>
    <property type="evidence" value="ECO:0007669"/>
    <property type="project" value="InterPro"/>
</dbReference>